<name>A0A4C1UME8_EUMVA</name>
<gene>
    <name evidence="1" type="ORF">EVAR_102847_1</name>
</gene>
<organism evidence="1 2">
    <name type="scientific">Eumeta variegata</name>
    <name type="common">Bagworm moth</name>
    <name type="synonym">Eumeta japonica</name>
    <dbReference type="NCBI Taxonomy" id="151549"/>
    <lineage>
        <taxon>Eukaryota</taxon>
        <taxon>Metazoa</taxon>
        <taxon>Ecdysozoa</taxon>
        <taxon>Arthropoda</taxon>
        <taxon>Hexapoda</taxon>
        <taxon>Insecta</taxon>
        <taxon>Pterygota</taxon>
        <taxon>Neoptera</taxon>
        <taxon>Endopterygota</taxon>
        <taxon>Lepidoptera</taxon>
        <taxon>Glossata</taxon>
        <taxon>Ditrysia</taxon>
        <taxon>Tineoidea</taxon>
        <taxon>Psychidae</taxon>
        <taxon>Oiketicinae</taxon>
        <taxon>Eumeta</taxon>
    </lineage>
</organism>
<dbReference type="Proteomes" id="UP000299102">
    <property type="component" value="Unassembled WGS sequence"/>
</dbReference>
<dbReference type="EMBL" id="BGZK01000196">
    <property type="protein sequence ID" value="GBP27595.1"/>
    <property type="molecule type" value="Genomic_DNA"/>
</dbReference>
<evidence type="ECO:0000313" key="2">
    <source>
        <dbReference type="Proteomes" id="UP000299102"/>
    </source>
</evidence>
<sequence>MVGQATIVSAITDAARTAQCPRHVTNSNSAFPSGYAMNSIYKIKYDESAHEINDLESYGVLREILGVKCVASTEVEWRRCGRKLEAEQHVVSGTRHALYRETASPPPLFLQVDSGYRSGFNATKLSSKNSQSVMIFI</sequence>
<protein>
    <submittedName>
        <fullName evidence="1">Uncharacterized protein</fullName>
    </submittedName>
</protein>
<evidence type="ECO:0000313" key="1">
    <source>
        <dbReference type="EMBL" id="GBP27595.1"/>
    </source>
</evidence>
<reference evidence="1 2" key="1">
    <citation type="journal article" date="2019" name="Commun. Biol.">
        <title>The bagworm genome reveals a unique fibroin gene that provides high tensile strength.</title>
        <authorList>
            <person name="Kono N."/>
            <person name="Nakamura H."/>
            <person name="Ohtoshi R."/>
            <person name="Tomita M."/>
            <person name="Numata K."/>
            <person name="Arakawa K."/>
        </authorList>
    </citation>
    <scope>NUCLEOTIDE SEQUENCE [LARGE SCALE GENOMIC DNA]</scope>
</reference>
<dbReference type="AlphaFoldDB" id="A0A4C1UME8"/>
<keyword evidence="2" id="KW-1185">Reference proteome</keyword>
<comment type="caution">
    <text evidence="1">The sequence shown here is derived from an EMBL/GenBank/DDBJ whole genome shotgun (WGS) entry which is preliminary data.</text>
</comment>
<proteinExistence type="predicted"/>
<accession>A0A4C1UME8</accession>